<dbReference type="GO" id="GO:0042744">
    <property type="term" value="P:hydrogen peroxide catabolic process"/>
    <property type="evidence" value="ECO:0007669"/>
    <property type="project" value="TreeGrafter"/>
</dbReference>
<evidence type="ECO:0000313" key="13">
    <source>
        <dbReference type="Proteomes" id="UP001201163"/>
    </source>
</evidence>
<dbReference type="EC" id="1.11.1.24" evidence="2"/>
<dbReference type="InterPro" id="IPR019479">
    <property type="entry name" value="Peroxiredoxin_C"/>
</dbReference>
<accession>A0AAD4QAB4</accession>
<keyword evidence="6" id="KW-1015">Disulfide bond</keyword>
<evidence type="ECO:0000256" key="3">
    <source>
        <dbReference type="ARBA" id="ARBA00022559"/>
    </source>
</evidence>
<evidence type="ECO:0000256" key="7">
    <source>
        <dbReference type="ARBA" id="ARBA00023284"/>
    </source>
</evidence>
<comment type="function">
    <text evidence="9">Thiol-specific peroxidase that catalyzes the reduction of hydrogen peroxide and organic hydroperoxides to water and alcohols, respectively.</text>
</comment>
<feature type="domain" description="Thioredoxin" evidence="11">
    <location>
        <begin position="3"/>
        <end position="162"/>
    </location>
</feature>
<dbReference type="PANTHER" id="PTHR10681">
    <property type="entry name" value="THIOREDOXIN PEROXIDASE"/>
    <property type="match status" value="1"/>
</dbReference>
<dbReference type="InterPro" id="IPR013766">
    <property type="entry name" value="Thioredoxin_domain"/>
</dbReference>
<dbReference type="AlphaFoldDB" id="A0AAD4QAB4"/>
<keyword evidence="3 9" id="KW-0575">Peroxidase</keyword>
<dbReference type="InterPro" id="IPR050217">
    <property type="entry name" value="Peroxiredoxin"/>
</dbReference>
<dbReference type="GO" id="GO:0005829">
    <property type="term" value="C:cytosol"/>
    <property type="evidence" value="ECO:0007669"/>
    <property type="project" value="TreeGrafter"/>
</dbReference>
<dbReference type="Gene3D" id="3.40.30.10">
    <property type="entry name" value="Glutaredoxin"/>
    <property type="match status" value="1"/>
</dbReference>
<organism evidence="12 13">
    <name type="scientific">Lactarius akahatsu</name>
    <dbReference type="NCBI Taxonomy" id="416441"/>
    <lineage>
        <taxon>Eukaryota</taxon>
        <taxon>Fungi</taxon>
        <taxon>Dikarya</taxon>
        <taxon>Basidiomycota</taxon>
        <taxon>Agaricomycotina</taxon>
        <taxon>Agaricomycetes</taxon>
        <taxon>Russulales</taxon>
        <taxon>Russulaceae</taxon>
        <taxon>Lactarius</taxon>
    </lineage>
</organism>
<evidence type="ECO:0000256" key="10">
    <source>
        <dbReference type="PIRSR" id="PIRSR000239-1"/>
    </source>
</evidence>
<evidence type="ECO:0000259" key="11">
    <source>
        <dbReference type="PROSITE" id="PS51352"/>
    </source>
</evidence>
<dbReference type="InterPro" id="IPR024706">
    <property type="entry name" value="Peroxiredoxin_AhpC-typ"/>
</dbReference>
<evidence type="ECO:0000256" key="4">
    <source>
        <dbReference type="ARBA" id="ARBA00022862"/>
    </source>
</evidence>
<evidence type="ECO:0000256" key="5">
    <source>
        <dbReference type="ARBA" id="ARBA00023002"/>
    </source>
</evidence>
<comment type="similarity">
    <text evidence="1">Belongs to the peroxiredoxin family. AhpC/Prx1 subfamily.</text>
</comment>
<reference evidence="12" key="1">
    <citation type="submission" date="2022-01" db="EMBL/GenBank/DDBJ databases">
        <title>Comparative genomics reveals a dynamic genome evolution in the ectomycorrhizal milk-cap (Lactarius) mushrooms.</title>
        <authorList>
            <consortium name="DOE Joint Genome Institute"/>
            <person name="Lebreton A."/>
            <person name="Tang N."/>
            <person name="Kuo A."/>
            <person name="LaButti K."/>
            <person name="Drula E."/>
            <person name="Barry K."/>
            <person name="Clum A."/>
            <person name="Lipzen A."/>
            <person name="Mousain D."/>
            <person name="Ng V."/>
            <person name="Wang R."/>
            <person name="Wang X."/>
            <person name="Dai Y."/>
            <person name="Henrissat B."/>
            <person name="Grigoriev I.V."/>
            <person name="Guerin-Laguette A."/>
            <person name="Yu F."/>
            <person name="Martin F.M."/>
        </authorList>
    </citation>
    <scope>NUCLEOTIDE SEQUENCE</scope>
    <source>
        <strain evidence="12">QP</strain>
    </source>
</reference>
<gene>
    <name evidence="12" type="ORF">EDB92DRAFT_1844371</name>
</gene>
<dbReference type="PROSITE" id="PS51352">
    <property type="entry name" value="THIOREDOXIN_2"/>
    <property type="match status" value="1"/>
</dbReference>
<dbReference type="InterPro" id="IPR036249">
    <property type="entry name" value="Thioredoxin-like_sf"/>
</dbReference>
<keyword evidence="7 9" id="KW-0676">Redox-active center</keyword>
<dbReference type="PANTHER" id="PTHR10681:SF128">
    <property type="entry name" value="THIOREDOXIN-DEPENDENT PEROXIDE REDUCTASE, MITOCHONDRIAL"/>
    <property type="match status" value="1"/>
</dbReference>
<evidence type="ECO:0000256" key="8">
    <source>
        <dbReference type="ARBA" id="ARBA00049091"/>
    </source>
</evidence>
<evidence type="ECO:0000256" key="2">
    <source>
        <dbReference type="ARBA" id="ARBA00013017"/>
    </source>
</evidence>
<comment type="catalytic activity">
    <reaction evidence="8">
        <text>a hydroperoxide + [thioredoxin]-dithiol = an alcohol + [thioredoxin]-disulfide + H2O</text>
        <dbReference type="Rhea" id="RHEA:62620"/>
        <dbReference type="Rhea" id="RHEA-COMP:10698"/>
        <dbReference type="Rhea" id="RHEA-COMP:10700"/>
        <dbReference type="ChEBI" id="CHEBI:15377"/>
        <dbReference type="ChEBI" id="CHEBI:29950"/>
        <dbReference type="ChEBI" id="CHEBI:30879"/>
        <dbReference type="ChEBI" id="CHEBI:35924"/>
        <dbReference type="ChEBI" id="CHEBI:50058"/>
        <dbReference type="EC" id="1.11.1.24"/>
    </reaction>
</comment>
<evidence type="ECO:0000256" key="6">
    <source>
        <dbReference type="ARBA" id="ARBA00023157"/>
    </source>
</evidence>
<dbReference type="EMBL" id="JAKELL010000010">
    <property type="protein sequence ID" value="KAH8995992.1"/>
    <property type="molecule type" value="Genomic_DNA"/>
</dbReference>
<evidence type="ECO:0000313" key="12">
    <source>
        <dbReference type="EMBL" id="KAH8995992.1"/>
    </source>
</evidence>
<keyword evidence="4 9" id="KW-0049">Antioxidant</keyword>
<keyword evidence="5 9" id="KW-0560">Oxidoreductase</keyword>
<proteinExistence type="inferred from homology"/>
<comment type="caution">
    <text evidence="12">The sequence shown here is derived from an EMBL/GenBank/DDBJ whole genome shotgun (WGS) entry which is preliminary data.</text>
</comment>
<dbReference type="CDD" id="cd03015">
    <property type="entry name" value="PRX_Typ2cys"/>
    <property type="match status" value="1"/>
</dbReference>
<dbReference type="GO" id="GO:0045454">
    <property type="term" value="P:cell redox homeostasis"/>
    <property type="evidence" value="ECO:0007669"/>
    <property type="project" value="TreeGrafter"/>
</dbReference>
<dbReference type="PIRSF" id="PIRSF000239">
    <property type="entry name" value="AHPC"/>
    <property type="match status" value="1"/>
</dbReference>
<protein>
    <recommendedName>
        <fullName evidence="2">thioredoxin-dependent peroxiredoxin</fullName>
        <ecNumber evidence="2">1.11.1.24</ecNumber>
    </recommendedName>
</protein>
<name>A0AAD4QAB4_9AGAM</name>
<dbReference type="Pfam" id="PF10417">
    <property type="entry name" value="1-cysPrx_C"/>
    <property type="match status" value="1"/>
</dbReference>
<dbReference type="SUPFAM" id="SSF52833">
    <property type="entry name" value="Thioredoxin-like"/>
    <property type="match status" value="1"/>
</dbReference>
<dbReference type="GO" id="GO:0006979">
    <property type="term" value="P:response to oxidative stress"/>
    <property type="evidence" value="ECO:0007669"/>
    <property type="project" value="TreeGrafter"/>
</dbReference>
<dbReference type="GO" id="GO:0033554">
    <property type="term" value="P:cellular response to stress"/>
    <property type="evidence" value="ECO:0007669"/>
    <property type="project" value="TreeGrafter"/>
</dbReference>
<feature type="active site" description="Cysteine sulfenic acid (-SOH) intermediate; for peroxidase activity" evidence="10">
    <location>
        <position position="48"/>
    </location>
</feature>
<dbReference type="FunFam" id="3.40.30.10:FF:000003">
    <property type="entry name" value="Peroxiredoxin 1"/>
    <property type="match status" value="1"/>
</dbReference>
<dbReference type="Proteomes" id="UP001201163">
    <property type="component" value="Unassembled WGS sequence"/>
</dbReference>
<evidence type="ECO:0000256" key="9">
    <source>
        <dbReference type="PIRNR" id="PIRNR000239"/>
    </source>
</evidence>
<sequence length="216" mass="23771">MSPTIQSPAPVFSVTALIDGSFKEVSLGDYLGQWVILMFYPLDFTFVCPTEILAFNDALPEFARLNTTVLAISTDSEYSHHAWAQQARSAGGLGPDLRIPLLADRNMRVAREYGCLIEDKGITFRASYLIDPKGILRQVTMNDLPVGRSVDEALRLVQAFQFTDAHGEVCPANWKEGSKTIRADPLAKLDYFAATADGAHENGKANGTKRARMDTE</sequence>
<dbReference type="GO" id="GO:0008379">
    <property type="term" value="F:thioredoxin peroxidase activity"/>
    <property type="evidence" value="ECO:0007669"/>
    <property type="project" value="TreeGrafter"/>
</dbReference>
<dbReference type="InterPro" id="IPR000866">
    <property type="entry name" value="AhpC/TSA"/>
</dbReference>
<keyword evidence="13" id="KW-1185">Reference proteome</keyword>
<dbReference type="Pfam" id="PF00578">
    <property type="entry name" value="AhpC-TSA"/>
    <property type="match status" value="1"/>
</dbReference>
<evidence type="ECO:0000256" key="1">
    <source>
        <dbReference type="ARBA" id="ARBA00009796"/>
    </source>
</evidence>